<dbReference type="EMBL" id="JANBQB010000352">
    <property type="protein sequence ID" value="KAJ1977383.1"/>
    <property type="molecule type" value="Genomic_DNA"/>
</dbReference>
<gene>
    <name evidence="3" type="ORF">H4R34_003599</name>
</gene>
<dbReference type="SUPFAM" id="SSF52499">
    <property type="entry name" value="Isochorismatase-like hydrolases"/>
    <property type="match status" value="1"/>
</dbReference>
<evidence type="ECO:0000313" key="4">
    <source>
        <dbReference type="Proteomes" id="UP001151582"/>
    </source>
</evidence>
<dbReference type="Gene3D" id="3.40.50.850">
    <property type="entry name" value="Isochorismatase-like"/>
    <property type="match status" value="1"/>
</dbReference>
<reference evidence="3" key="1">
    <citation type="submission" date="2022-07" db="EMBL/GenBank/DDBJ databases">
        <title>Phylogenomic reconstructions and comparative analyses of Kickxellomycotina fungi.</title>
        <authorList>
            <person name="Reynolds N.K."/>
            <person name="Stajich J.E."/>
            <person name="Barry K."/>
            <person name="Grigoriev I.V."/>
            <person name="Crous P."/>
            <person name="Smith M.E."/>
        </authorList>
    </citation>
    <scope>NUCLEOTIDE SEQUENCE</scope>
    <source>
        <strain evidence="3">RSA 567</strain>
    </source>
</reference>
<sequence>MSGTLRSLGRLQAKSTALFICDVQERFRSHIHAFGSVITTAQKMVAAANILEIPIFATEQYSQRLGNTVPEIDISKAKLVLEKSKFSMVLPEMEEALQNHGIKSVVLLGIESHVCVLQTALDLLEREYDVHVVSDGVSSMNAPEVPVALDRMRQSGAFVATSETLLFQLTKDAKSPSFKAISSLVKEFQPAARDNKLLYRSNM</sequence>
<name>A0A9W8AZQ2_9FUNG</name>
<dbReference type="Proteomes" id="UP001151582">
    <property type="component" value="Unassembled WGS sequence"/>
</dbReference>
<dbReference type="Pfam" id="PF00857">
    <property type="entry name" value="Isochorismatase"/>
    <property type="match status" value="1"/>
</dbReference>
<keyword evidence="4" id="KW-1185">Reference proteome</keyword>
<dbReference type="InterPro" id="IPR036380">
    <property type="entry name" value="Isochorismatase-like_sf"/>
</dbReference>
<proteinExistence type="inferred from homology"/>
<dbReference type="FunFam" id="3.40.50.850:FF:000001">
    <property type="entry name" value="Isochorismatase domain-containing protein 1"/>
    <property type="match status" value="1"/>
</dbReference>
<protein>
    <recommendedName>
        <fullName evidence="2">Isochorismatase-like domain-containing protein</fullName>
    </recommendedName>
</protein>
<evidence type="ECO:0000313" key="3">
    <source>
        <dbReference type="EMBL" id="KAJ1977383.1"/>
    </source>
</evidence>
<comment type="similarity">
    <text evidence="1">Belongs to the isochorismatase family.</text>
</comment>
<organism evidence="3 4">
    <name type="scientific">Dimargaris verticillata</name>
    <dbReference type="NCBI Taxonomy" id="2761393"/>
    <lineage>
        <taxon>Eukaryota</taxon>
        <taxon>Fungi</taxon>
        <taxon>Fungi incertae sedis</taxon>
        <taxon>Zoopagomycota</taxon>
        <taxon>Kickxellomycotina</taxon>
        <taxon>Dimargaritomycetes</taxon>
        <taxon>Dimargaritales</taxon>
        <taxon>Dimargaritaceae</taxon>
        <taxon>Dimargaris</taxon>
    </lineage>
</organism>
<dbReference type="PANTHER" id="PTHR14119">
    <property type="entry name" value="HYDROLASE"/>
    <property type="match status" value="1"/>
</dbReference>
<comment type="caution">
    <text evidence="3">The sequence shown here is derived from an EMBL/GenBank/DDBJ whole genome shotgun (WGS) entry which is preliminary data.</text>
</comment>
<dbReference type="InterPro" id="IPR000868">
    <property type="entry name" value="Isochorismatase-like_dom"/>
</dbReference>
<evidence type="ECO:0000256" key="1">
    <source>
        <dbReference type="ARBA" id="ARBA00006336"/>
    </source>
</evidence>
<dbReference type="AlphaFoldDB" id="A0A9W8AZQ2"/>
<dbReference type="InterPro" id="IPR050993">
    <property type="entry name" value="Isochorismatase_domain"/>
</dbReference>
<dbReference type="PANTHER" id="PTHR14119:SF3">
    <property type="entry name" value="ISOCHORISMATASE DOMAIN-CONTAINING PROTEIN 2"/>
    <property type="match status" value="1"/>
</dbReference>
<dbReference type="OrthoDB" id="269496at2759"/>
<feature type="domain" description="Isochorismatase-like" evidence="2">
    <location>
        <begin position="16"/>
        <end position="163"/>
    </location>
</feature>
<evidence type="ECO:0000259" key="2">
    <source>
        <dbReference type="Pfam" id="PF00857"/>
    </source>
</evidence>
<accession>A0A9W8AZQ2</accession>